<reference evidence="2 3" key="2">
    <citation type="journal article" date="2013" name="Plant Cell Physiol.">
        <title>Rice Annotation Project Database (RAP-DB): an integrative and interactive database for rice genomics.</title>
        <authorList>
            <person name="Sakai H."/>
            <person name="Lee S.S."/>
            <person name="Tanaka T."/>
            <person name="Numa H."/>
            <person name="Kim J."/>
            <person name="Kawahara Y."/>
            <person name="Wakimoto H."/>
            <person name="Yang C.C."/>
            <person name="Iwamoto M."/>
            <person name="Abe T."/>
            <person name="Yamada Y."/>
            <person name="Muto A."/>
            <person name="Inokuchi H."/>
            <person name="Ikemura T."/>
            <person name="Matsumoto T."/>
            <person name="Sasaki T."/>
            <person name="Itoh T."/>
        </authorList>
    </citation>
    <scope>NUCLEOTIDE SEQUENCE [LARGE SCALE GENOMIC DNA]</scope>
    <source>
        <strain evidence="3">cv. Nipponbare</strain>
    </source>
</reference>
<organism evidence="2 3">
    <name type="scientific">Oryza sativa subsp. japonica</name>
    <name type="common">Rice</name>
    <dbReference type="NCBI Taxonomy" id="39947"/>
    <lineage>
        <taxon>Eukaryota</taxon>
        <taxon>Viridiplantae</taxon>
        <taxon>Streptophyta</taxon>
        <taxon>Embryophyta</taxon>
        <taxon>Tracheophyta</taxon>
        <taxon>Spermatophyta</taxon>
        <taxon>Magnoliopsida</taxon>
        <taxon>Liliopsida</taxon>
        <taxon>Poales</taxon>
        <taxon>Poaceae</taxon>
        <taxon>BOP clade</taxon>
        <taxon>Oryzoideae</taxon>
        <taxon>Oryzeae</taxon>
        <taxon>Oryzinae</taxon>
        <taxon>Oryza</taxon>
        <taxon>Oryza sativa</taxon>
    </lineage>
</organism>
<protein>
    <submittedName>
        <fullName evidence="2">Os10g0577000 protein</fullName>
    </submittedName>
</protein>
<dbReference type="ExpressionAtlas" id="A0A0P0XXP7">
    <property type="expression patterns" value="baseline and differential"/>
</dbReference>
<feature type="region of interest" description="Disordered" evidence="1">
    <location>
        <begin position="60"/>
        <end position="106"/>
    </location>
</feature>
<dbReference type="Proteomes" id="UP000059680">
    <property type="component" value="Chromosome 10"/>
</dbReference>
<reference evidence="3" key="1">
    <citation type="journal article" date="2005" name="Nature">
        <title>The map-based sequence of the rice genome.</title>
        <authorList>
            <consortium name="International rice genome sequencing project (IRGSP)"/>
            <person name="Matsumoto T."/>
            <person name="Wu J."/>
            <person name="Kanamori H."/>
            <person name="Katayose Y."/>
            <person name="Fujisawa M."/>
            <person name="Namiki N."/>
            <person name="Mizuno H."/>
            <person name="Yamamoto K."/>
            <person name="Antonio B.A."/>
            <person name="Baba T."/>
            <person name="Sakata K."/>
            <person name="Nagamura Y."/>
            <person name="Aoki H."/>
            <person name="Arikawa K."/>
            <person name="Arita K."/>
            <person name="Bito T."/>
            <person name="Chiden Y."/>
            <person name="Fujitsuka N."/>
            <person name="Fukunaka R."/>
            <person name="Hamada M."/>
            <person name="Harada C."/>
            <person name="Hayashi A."/>
            <person name="Hijishita S."/>
            <person name="Honda M."/>
            <person name="Hosokawa S."/>
            <person name="Ichikawa Y."/>
            <person name="Idonuma A."/>
            <person name="Iijima M."/>
            <person name="Ikeda M."/>
            <person name="Ikeno M."/>
            <person name="Ito K."/>
            <person name="Ito S."/>
            <person name="Ito T."/>
            <person name="Ito Y."/>
            <person name="Ito Y."/>
            <person name="Iwabuchi A."/>
            <person name="Kamiya K."/>
            <person name="Karasawa W."/>
            <person name="Kurita K."/>
            <person name="Katagiri S."/>
            <person name="Kikuta A."/>
            <person name="Kobayashi H."/>
            <person name="Kobayashi N."/>
            <person name="Machita K."/>
            <person name="Maehara T."/>
            <person name="Masukawa M."/>
            <person name="Mizubayashi T."/>
            <person name="Mukai Y."/>
            <person name="Nagasaki H."/>
            <person name="Nagata Y."/>
            <person name="Naito S."/>
            <person name="Nakashima M."/>
            <person name="Nakama Y."/>
            <person name="Nakamichi Y."/>
            <person name="Nakamura M."/>
            <person name="Meguro A."/>
            <person name="Negishi M."/>
            <person name="Ohta I."/>
            <person name="Ohta T."/>
            <person name="Okamoto M."/>
            <person name="Ono N."/>
            <person name="Saji S."/>
            <person name="Sakaguchi M."/>
            <person name="Sakai K."/>
            <person name="Shibata M."/>
            <person name="Shimokawa T."/>
            <person name="Song J."/>
            <person name="Takazaki Y."/>
            <person name="Terasawa K."/>
            <person name="Tsugane M."/>
            <person name="Tsuji K."/>
            <person name="Ueda S."/>
            <person name="Waki K."/>
            <person name="Yamagata H."/>
            <person name="Yamamoto M."/>
            <person name="Yamamoto S."/>
            <person name="Yamane H."/>
            <person name="Yoshiki S."/>
            <person name="Yoshihara R."/>
            <person name="Yukawa K."/>
            <person name="Zhong H."/>
            <person name="Yano M."/>
            <person name="Yuan Q."/>
            <person name="Ouyang S."/>
            <person name="Liu J."/>
            <person name="Jones K.M."/>
            <person name="Gansberger K."/>
            <person name="Moffat K."/>
            <person name="Hill J."/>
            <person name="Bera J."/>
            <person name="Fadrosh D."/>
            <person name="Jin S."/>
            <person name="Johri S."/>
            <person name="Kim M."/>
            <person name="Overton L."/>
            <person name="Reardon M."/>
            <person name="Tsitrin T."/>
            <person name="Vuong H."/>
            <person name="Weaver B."/>
            <person name="Ciecko A."/>
            <person name="Tallon L."/>
            <person name="Jackson J."/>
            <person name="Pai G."/>
            <person name="Aken S.V."/>
            <person name="Utterback T."/>
            <person name="Reidmuller S."/>
            <person name="Feldblyum T."/>
            <person name="Hsiao J."/>
            <person name="Zismann V."/>
            <person name="Iobst S."/>
            <person name="de Vazeille A.R."/>
            <person name="Buell C.R."/>
            <person name="Ying K."/>
            <person name="Li Y."/>
            <person name="Lu T."/>
            <person name="Huang Y."/>
            <person name="Zhao Q."/>
            <person name="Feng Q."/>
            <person name="Zhang L."/>
            <person name="Zhu J."/>
            <person name="Weng Q."/>
            <person name="Mu J."/>
            <person name="Lu Y."/>
            <person name="Fan D."/>
            <person name="Liu Y."/>
            <person name="Guan J."/>
            <person name="Zhang Y."/>
            <person name="Yu S."/>
            <person name="Liu X."/>
            <person name="Zhang Y."/>
            <person name="Hong G."/>
            <person name="Han B."/>
            <person name="Choisne N."/>
            <person name="Demange N."/>
            <person name="Orjeda G."/>
            <person name="Samain S."/>
            <person name="Cattolico L."/>
            <person name="Pelletier E."/>
            <person name="Couloux A."/>
            <person name="Segurens B."/>
            <person name="Wincker P."/>
            <person name="D'Hont A."/>
            <person name="Scarpelli C."/>
            <person name="Weissenbach J."/>
            <person name="Salanoubat M."/>
            <person name="Quetier F."/>
            <person name="Yu Y."/>
            <person name="Kim H.R."/>
            <person name="Rambo T."/>
            <person name="Currie J."/>
            <person name="Collura K."/>
            <person name="Luo M."/>
            <person name="Yang T."/>
            <person name="Ammiraju J.S.S."/>
            <person name="Engler F."/>
            <person name="Soderlund C."/>
            <person name="Wing R.A."/>
            <person name="Palmer L.E."/>
            <person name="de la Bastide M."/>
            <person name="Spiegel L."/>
            <person name="Nascimento L."/>
            <person name="Zutavern T."/>
            <person name="O'Shaughnessy A."/>
            <person name="Dike S."/>
            <person name="Dedhia N."/>
            <person name="Preston R."/>
            <person name="Balija V."/>
            <person name="McCombie W.R."/>
            <person name="Chow T."/>
            <person name="Chen H."/>
            <person name="Chung M."/>
            <person name="Chen C."/>
            <person name="Shaw J."/>
            <person name="Wu H."/>
            <person name="Hsiao K."/>
            <person name="Chao Y."/>
            <person name="Chu M."/>
            <person name="Cheng C."/>
            <person name="Hour A."/>
            <person name="Lee P."/>
            <person name="Lin S."/>
            <person name="Lin Y."/>
            <person name="Liou J."/>
            <person name="Liu S."/>
            <person name="Hsing Y."/>
            <person name="Raghuvanshi S."/>
            <person name="Mohanty A."/>
            <person name="Bharti A.K."/>
            <person name="Gaur A."/>
            <person name="Gupta V."/>
            <person name="Kumar D."/>
            <person name="Ravi V."/>
            <person name="Vij S."/>
            <person name="Kapur A."/>
            <person name="Khurana P."/>
            <person name="Khurana P."/>
            <person name="Khurana J.P."/>
            <person name="Tyagi A.K."/>
            <person name="Gaikwad K."/>
            <person name="Singh A."/>
            <person name="Dalal V."/>
            <person name="Srivastava S."/>
            <person name="Dixit A."/>
            <person name="Pal A.K."/>
            <person name="Ghazi I.A."/>
            <person name="Yadav M."/>
            <person name="Pandit A."/>
            <person name="Bhargava A."/>
            <person name="Sureshbabu K."/>
            <person name="Batra K."/>
            <person name="Sharma T.R."/>
            <person name="Mohapatra T."/>
            <person name="Singh N.K."/>
            <person name="Messing J."/>
            <person name="Nelson A.B."/>
            <person name="Fuks G."/>
            <person name="Kavchok S."/>
            <person name="Keizer G."/>
            <person name="Linton E."/>
            <person name="Llaca V."/>
            <person name="Song R."/>
            <person name="Tanyolac B."/>
            <person name="Young S."/>
            <person name="Ho-Il K."/>
            <person name="Hahn J.H."/>
            <person name="Sangsakoo G."/>
            <person name="Vanavichit A."/>
            <person name="de Mattos Luiz.A.T."/>
            <person name="Zimmer P.D."/>
            <person name="Malone G."/>
            <person name="Dellagostin O."/>
            <person name="de Oliveira A.C."/>
            <person name="Bevan M."/>
            <person name="Bancroft I."/>
            <person name="Minx P."/>
            <person name="Cordum H."/>
            <person name="Wilson R."/>
            <person name="Cheng Z."/>
            <person name="Jin W."/>
            <person name="Jiang J."/>
            <person name="Leong S.A."/>
            <person name="Iwama H."/>
            <person name="Gojobori T."/>
            <person name="Itoh T."/>
            <person name="Niimura Y."/>
            <person name="Fujii Y."/>
            <person name="Habara T."/>
            <person name="Sakai H."/>
            <person name="Sato Y."/>
            <person name="Wilson G."/>
            <person name="Kumar K."/>
            <person name="McCouch S."/>
            <person name="Juretic N."/>
            <person name="Hoen D."/>
            <person name="Wright S."/>
            <person name="Bruskiewich R."/>
            <person name="Bureau T."/>
            <person name="Miyao A."/>
            <person name="Hirochika H."/>
            <person name="Nishikawa T."/>
            <person name="Kadowaki K."/>
            <person name="Sugiura M."/>
            <person name="Burr B."/>
            <person name="Sasaki T."/>
        </authorList>
    </citation>
    <scope>NUCLEOTIDE SEQUENCE [LARGE SCALE GENOMIC DNA]</scope>
    <source>
        <strain evidence="3">cv. Nipponbare</strain>
    </source>
</reference>
<dbReference type="AlphaFoldDB" id="A0A0P0XXP7"/>
<dbReference type="Gramene" id="Os10t0577000-01">
    <property type="protein sequence ID" value="Os10t0577000-01"/>
    <property type="gene ID" value="Os10g0577000"/>
</dbReference>
<name>A0A0P0XXP7_ORYSJ</name>
<keyword evidence="3" id="KW-1185">Reference proteome</keyword>
<sequence>MWVEILCGLLAYKIIRRVFFADSDDPAHLADLDSAHSDLCFALASRFRLPPPPLILPRCPKSPISLPPGSRSSTPPAASSASASPTPTPASASMSTSSSLPTGRSW</sequence>
<dbReference type="EMBL" id="AP014966">
    <property type="protein sequence ID" value="BAT12209.1"/>
    <property type="molecule type" value="Genomic_DNA"/>
</dbReference>
<evidence type="ECO:0000313" key="3">
    <source>
        <dbReference type="Proteomes" id="UP000059680"/>
    </source>
</evidence>
<evidence type="ECO:0000313" key="2">
    <source>
        <dbReference type="EMBL" id="BAT12209.1"/>
    </source>
</evidence>
<reference evidence="2 3" key="3">
    <citation type="journal article" date="2013" name="Rice">
        <title>Improvement of the Oryza sativa Nipponbare reference genome using next generation sequence and optical map data.</title>
        <authorList>
            <person name="Kawahara Y."/>
            <person name="de la Bastide M."/>
            <person name="Hamilton J.P."/>
            <person name="Kanamori H."/>
            <person name="McCombie W.R."/>
            <person name="Ouyang S."/>
            <person name="Schwartz D.C."/>
            <person name="Tanaka T."/>
            <person name="Wu J."/>
            <person name="Zhou S."/>
            <person name="Childs K.L."/>
            <person name="Davidson R.M."/>
            <person name="Lin H."/>
            <person name="Quesada-Ocampo L."/>
            <person name="Vaillancourt B."/>
            <person name="Sakai H."/>
            <person name="Lee S.S."/>
            <person name="Kim J."/>
            <person name="Numa H."/>
            <person name="Itoh T."/>
            <person name="Buell C.R."/>
            <person name="Matsumoto T."/>
        </authorList>
    </citation>
    <scope>NUCLEOTIDE SEQUENCE [LARGE SCALE GENOMIC DNA]</scope>
    <source>
        <strain evidence="3">cv. Nipponbare</strain>
    </source>
</reference>
<proteinExistence type="predicted"/>
<accession>A0A0P0XXP7</accession>
<gene>
    <name evidence="2" type="ordered locus">Os10g0577000</name>
    <name evidence="2" type="ORF">OSNPB_100577000</name>
</gene>
<evidence type="ECO:0000256" key="1">
    <source>
        <dbReference type="SAM" id="MobiDB-lite"/>
    </source>
</evidence>